<keyword evidence="1" id="KW-0238">DNA-binding</keyword>
<dbReference type="Gene3D" id="1.10.260.40">
    <property type="entry name" value="lambda repressor-like DNA-binding domains"/>
    <property type="match status" value="1"/>
</dbReference>
<feature type="domain" description="HTH cro/C1-type" evidence="3">
    <location>
        <begin position="10"/>
        <end position="64"/>
    </location>
</feature>
<reference evidence="4 5" key="1">
    <citation type="submission" date="2015-08" db="EMBL/GenBank/DDBJ databases">
        <title>Genomes of Paenibacillus riograndensis.</title>
        <authorList>
            <person name="Sant'Anna F.H."/>
            <person name="Souza R."/>
            <person name="Ambrosini A."/>
            <person name="Bach E."/>
            <person name="Fernandes G."/>
            <person name="Balsanelli E."/>
            <person name="Baura V.A."/>
            <person name="Pedrosa F.O."/>
            <person name="Souza E.M."/>
            <person name="Passaglia L."/>
        </authorList>
    </citation>
    <scope>NUCLEOTIDE SEQUENCE [LARGE SCALE GENOMIC DNA]</scope>
    <source>
        <strain evidence="4 5">CAS34</strain>
    </source>
</reference>
<dbReference type="SMART" id="SM00530">
    <property type="entry name" value="HTH_XRE"/>
    <property type="match status" value="1"/>
</dbReference>
<evidence type="ECO:0000259" key="3">
    <source>
        <dbReference type="PROSITE" id="PS50943"/>
    </source>
</evidence>
<gene>
    <name evidence="4" type="ORF">AMQ84_05700</name>
</gene>
<protein>
    <recommendedName>
        <fullName evidence="3">HTH cro/C1-type domain-containing protein</fullName>
    </recommendedName>
</protein>
<evidence type="ECO:0000256" key="1">
    <source>
        <dbReference type="ARBA" id="ARBA00023125"/>
    </source>
</evidence>
<sequence>MNIISVGQNIRKLRDERNITQQQLADSLGITFQAVSKWECGTTVPDIAVLPEIADYFSVTIDDLFKSNMPAYRNKAERLMSKYESDINNSETFELANKEYTKLISEKNAAATDLGSYAYLNDLRSQYYLKIAESYYLQANEEGRNQKDVSFYKNQRQYILFLSRLGRHEESINRHVSLLEQEPNDPMNYSSLVAAYKCAGDNENAIKTAEKGLSIFPNDAILHVYAGDTYKHLSQFDKASEHWNKAFEIDPEMIDARYSLAFHLMEIGQYEKAKEAFVQIKEWNTQRGFDIENRWVNIELNKLEAKI</sequence>
<evidence type="ECO:0000256" key="2">
    <source>
        <dbReference type="PROSITE-ProRule" id="PRU00339"/>
    </source>
</evidence>
<keyword evidence="5" id="KW-1185">Reference proteome</keyword>
<dbReference type="InterPro" id="IPR019734">
    <property type="entry name" value="TPR_rpt"/>
</dbReference>
<dbReference type="CDD" id="cd00093">
    <property type="entry name" value="HTH_XRE"/>
    <property type="match status" value="1"/>
</dbReference>
<comment type="caution">
    <text evidence="4">The sequence shown here is derived from an EMBL/GenBank/DDBJ whole genome shotgun (WGS) entry which is preliminary data.</text>
</comment>
<organism evidence="4 5">
    <name type="scientific">Paenibacillus riograndensis</name>
    <dbReference type="NCBI Taxonomy" id="483937"/>
    <lineage>
        <taxon>Bacteria</taxon>
        <taxon>Bacillati</taxon>
        <taxon>Bacillota</taxon>
        <taxon>Bacilli</taxon>
        <taxon>Bacillales</taxon>
        <taxon>Paenibacillaceae</taxon>
        <taxon>Paenibacillus</taxon>
        <taxon>Paenibacillus sonchi group</taxon>
    </lineage>
</organism>
<dbReference type="PATRIC" id="fig|483937.3.peg.4623"/>
<dbReference type="Gene3D" id="1.25.40.10">
    <property type="entry name" value="Tetratricopeptide repeat domain"/>
    <property type="match status" value="1"/>
</dbReference>
<dbReference type="Pfam" id="PF14559">
    <property type="entry name" value="TPR_19"/>
    <property type="match status" value="1"/>
</dbReference>
<feature type="repeat" description="TPR" evidence="2">
    <location>
        <begin position="220"/>
        <end position="253"/>
    </location>
</feature>
<dbReference type="PROSITE" id="PS50005">
    <property type="entry name" value="TPR"/>
    <property type="match status" value="1"/>
</dbReference>
<dbReference type="OrthoDB" id="9804312at2"/>
<dbReference type="PANTHER" id="PTHR46558">
    <property type="entry name" value="TRACRIPTIONAL REGULATORY PROTEIN-RELATED-RELATED"/>
    <property type="match status" value="1"/>
</dbReference>
<dbReference type="InterPro" id="IPR001387">
    <property type="entry name" value="Cro/C1-type_HTH"/>
</dbReference>
<dbReference type="EMBL" id="LIRB01000108">
    <property type="protein sequence ID" value="KWX79762.1"/>
    <property type="molecule type" value="Genomic_DNA"/>
</dbReference>
<dbReference type="PROSITE" id="PS50943">
    <property type="entry name" value="HTH_CROC1"/>
    <property type="match status" value="1"/>
</dbReference>
<dbReference type="AlphaFoldDB" id="A0A132U821"/>
<dbReference type="SUPFAM" id="SSF48452">
    <property type="entry name" value="TPR-like"/>
    <property type="match status" value="1"/>
</dbReference>
<dbReference type="Proteomes" id="UP000070475">
    <property type="component" value="Unassembled WGS sequence"/>
</dbReference>
<dbReference type="SUPFAM" id="SSF47413">
    <property type="entry name" value="lambda repressor-like DNA-binding domains"/>
    <property type="match status" value="1"/>
</dbReference>
<dbReference type="SMART" id="SM00028">
    <property type="entry name" value="TPR"/>
    <property type="match status" value="3"/>
</dbReference>
<name>A0A132U821_9BACL</name>
<evidence type="ECO:0000313" key="5">
    <source>
        <dbReference type="Proteomes" id="UP000070475"/>
    </source>
</evidence>
<proteinExistence type="predicted"/>
<dbReference type="PANTHER" id="PTHR46558:SF11">
    <property type="entry name" value="HTH-TYPE TRANSCRIPTIONAL REGULATOR XRE"/>
    <property type="match status" value="1"/>
</dbReference>
<evidence type="ECO:0000313" key="4">
    <source>
        <dbReference type="EMBL" id="KWX79762.1"/>
    </source>
</evidence>
<accession>A0A132U821</accession>
<dbReference type="InterPro" id="IPR010982">
    <property type="entry name" value="Lambda_DNA-bd_dom_sf"/>
</dbReference>
<dbReference type="GO" id="GO:0003677">
    <property type="term" value="F:DNA binding"/>
    <property type="evidence" value="ECO:0007669"/>
    <property type="project" value="UniProtKB-KW"/>
</dbReference>
<dbReference type="Pfam" id="PF01381">
    <property type="entry name" value="HTH_3"/>
    <property type="match status" value="1"/>
</dbReference>
<keyword evidence="2" id="KW-0802">TPR repeat</keyword>
<dbReference type="InterPro" id="IPR011990">
    <property type="entry name" value="TPR-like_helical_dom_sf"/>
</dbReference>
<dbReference type="RefSeq" id="WP_060859644.1">
    <property type="nucleotide sequence ID" value="NZ_LIRB01000108.1"/>
</dbReference>